<evidence type="ECO:0000313" key="3">
    <source>
        <dbReference type="Proteomes" id="UP000523007"/>
    </source>
</evidence>
<evidence type="ECO:0000313" key="2">
    <source>
        <dbReference type="EMBL" id="MBB4930217.1"/>
    </source>
</evidence>
<dbReference type="EMBL" id="JACHJT010000001">
    <property type="protein sequence ID" value="MBB4930217.1"/>
    <property type="molecule type" value="Genomic_DNA"/>
</dbReference>
<reference evidence="2 3" key="1">
    <citation type="submission" date="2020-08" db="EMBL/GenBank/DDBJ databases">
        <title>Sequencing the genomes of 1000 actinobacteria strains.</title>
        <authorList>
            <person name="Klenk H.-P."/>
        </authorList>
    </citation>
    <scope>NUCLEOTIDE SEQUENCE [LARGE SCALE GENOMIC DNA]</scope>
    <source>
        <strain evidence="2 3">DSM 102030</strain>
    </source>
</reference>
<dbReference type="Proteomes" id="UP000523007">
    <property type="component" value="Unassembled WGS sequence"/>
</dbReference>
<organism evidence="2 3">
    <name type="scientific">Lipingzhangella halophila</name>
    <dbReference type="NCBI Taxonomy" id="1783352"/>
    <lineage>
        <taxon>Bacteria</taxon>
        <taxon>Bacillati</taxon>
        <taxon>Actinomycetota</taxon>
        <taxon>Actinomycetes</taxon>
        <taxon>Streptosporangiales</taxon>
        <taxon>Nocardiopsidaceae</taxon>
        <taxon>Lipingzhangella</taxon>
    </lineage>
</organism>
<keyword evidence="3" id="KW-1185">Reference proteome</keyword>
<comment type="caution">
    <text evidence="2">The sequence shown here is derived from an EMBL/GenBank/DDBJ whole genome shotgun (WGS) entry which is preliminary data.</text>
</comment>
<evidence type="ECO:0000256" key="1">
    <source>
        <dbReference type="SAM" id="MobiDB-lite"/>
    </source>
</evidence>
<dbReference type="AlphaFoldDB" id="A0A7W7RDX1"/>
<feature type="region of interest" description="Disordered" evidence="1">
    <location>
        <begin position="13"/>
        <end position="38"/>
    </location>
</feature>
<accession>A0A7W7RDX1</accession>
<sequence>MITEIAAREAVRAALAPHEGPGGIRQPGTGLVTTATRP</sequence>
<proteinExistence type="predicted"/>
<gene>
    <name evidence="2" type="ORF">F4561_001037</name>
</gene>
<name>A0A7W7RDX1_9ACTN</name>
<protein>
    <submittedName>
        <fullName evidence="2">Uncharacterized protein</fullName>
    </submittedName>
</protein>